<organism evidence="2 3">
    <name type="scientific">Calycina marina</name>
    <dbReference type="NCBI Taxonomy" id="1763456"/>
    <lineage>
        <taxon>Eukaryota</taxon>
        <taxon>Fungi</taxon>
        <taxon>Dikarya</taxon>
        <taxon>Ascomycota</taxon>
        <taxon>Pezizomycotina</taxon>
        <taxon>Leotiomycetes</taxon>
        <taxon>Helotiales</taxon>
        <taxon>Pezizellaceae</taxon>
        <taxon>Calycina</taxon>
    </lineage>
</organism>
<dbReference type="EMBL" id="MU254027">
    <property type="protein sequence ID" value="KAG9242875.1"/>
    <property type="molecule type" value="Genomic_DNA"/>
</dbReference>
<gene>
    <name evidence="2" type="ORF">BJ878DRAFT_147606</name>
</gene>
<evidence type="ECO:0000313" key="3">
    <source>
        <dbReference type="Proteomes" id="UP000887226"/>
    </source>
</evidence>
<dbReference type="Gene3D" id="3.40.50.720">
    <property type="entry name" value="NAD(P)-binding Rossmann-like Domain"/>
    <property type="match status" value="1"/>
</dbReference>
<evidence type="ECO:0000259" key="1">
    <source>
        <dbReference type="Pfam" id="PF07993"/>
    </source>
</evidence>
<sequence length="155" mass="16950">MSGVQKEGCLVRGKDSETCFARMRETQRKYGIWDALVAHKILTIQEVFGDYNLGPGEDSFADLTGWAAVSIHSGAHVNYVQPCPVHRLSNVIGTVRILRFVSAGKPKTLHYVSRRIACFGSTGLFNEIVGVLEDACPFCTCLACHTTTDTLRVSG</sequence>
<dbReference type="InterPro" id="IPR013120">
    <property type="entry name" value="FAR_NAD-bd"/>
</dbReference>
<accession>A0A9P7Z026</accession>
<dbReference type="OrthoDB" id="408177at2759"/>
<name>A0A9P7Z026_9HELO</name>
<protein>
    <submittedName>
        <fullName evidence="2">Male sterility protein-domain-containing protein</fullName>
    </submittedName>
</protein>
<feature type="domain" description="Thioester reductase (TE)" evidence="1">
    <location>
        <begin position="9"/>
        <end position="117"/>
    </location>
</feature>
<proteinExistence type="predicted"/>
<reference evidence="2" key="1">
    <citation type="journal article" date="2021" name="IMA Fungus">
        <title>Genomic characterization of three marine fungi, including Emericellopsis atlantica sp. nov. with signatures of a generalist lifestyle and marine biomass degradation.</title>
        <authorList>
            <person name="Hagestad O.C."/>
            <person name="Hou L."/>
            <person name="Andersen J.H."/>
            <person name="Hansen E.H."/>
            <person name="Altermark B."/>
            <person name="Li C."/>
            <person name="Kuhnert E."/>
            <person name="Cox R.J."/>
            <person name="Crous P.W."/>
            <person name="Spatafora J.W."/>
            <person name="Lail K."/>
            <person name="Amirebrahimi M."/>
            <person name="Lipzen A."/>
            <person name="Pangilinan J."/>
            <person name="Andreopoulos W."/>
            <person name="Hayes R.D."/>
            <person name="Ng V."/>
            <person name="Grigoriev I.V."/>
            <person name="Jackson S.A."/>
            <person name="Sutton T.D.S."/>
            <person name="Dobson A.D.W."/>
            <person name="Rama T."/>
        </authorList>
    </citation>
    <scope>NUCLEOTIDE SEQUENCE</scope>
    <source>
        <strain evidence="2">TRa3180A</strain>
    </source>
</reference>
<comment type="caution">
    <text evidence="2">The sequence shown here is derived from an EMBL/GenBank/DDBJ whole genome shotgun (WGS) entry which is preliminary data.</text>
</comment>
<dbReference type="Proteomes" id="UP000887226">
    <property type="component" value="Unassembled WGS sequence"/>
</dbReference>
<dbReference type="AlphaFoldDB" id="A0A9P7Z026"/>
<keyword evidence="3" id="KW-1185">Reference proteome</keyword>
<dbReference type="Pfam" id="PF07993">
    <property type="entry name" value="NAD_binding_4"/>
    <property type="match status" value="1"/>
</dbReference>
<evidence type="ECO:0000313" key="2">
    <source>
        <dbReference type="EMBL" id="KAG9242875.1"/>
    </source>
</evidence>